<evidence type="ECO:0000313" key="4">
    <source>
        <dbReference type="EMBL" id="CCH90564.1"/>
    </source>
</evidence>
<evidence type="ECO:0000256" key="1">
    <source>
        <dbReference type="ARBA" id="ARBA00023125"/>
    </source>
</evidence>
<dbReference type="PROSITE" id="PS50937">
    <property type="entry name" value="HTH_MERR_2"/>
    <property type="match status" value="1"/>
</dbReference>
<dbReference type="PRINTS" id="PR00040">
    <property type="entry name" value="HTHMERR"/>
</dbReference>
<sequence>MRISEVSRRSGVPATTLRYYETIGLIAARRASNGYRDYDENVLGRLDLIEASKELGLPLEEIARHLDALQTRSCTEVRDSLLPLLARQLRRIEEKRTRLDRLSRRLRAASAGLASCPDRDELCSSECALRLTATT</sequence>
<reference evidence="4 5" key="1">
    <citation type="journal article" date="2012" name="J. Bacteriol.">
        <title>Genome Sequence of Radiation-Resistant Modestobacter marinus Strain BC501, a Representative Actinobacterium That Thrives on Calcareous Stone Surfaces.</title>
        <authorList>
            <person name="Normand P."/>
            <person name="Gury J."/>
            <person name="Pujic P."/>
            <person name="Chouaia B."/>
            <person name="Crotti E."/>
            <person name="Brusetti L."/>
            <person name="Daffonchio D."/>
            <person name="Vacherie B."/>
            <person name="Barbe V."/>
            <person name="Medigue C."/>
            <person name="Calteau A."/>
            <person name="Ghodhbane-Gtari F."/>
            <person name="Essoussi I."/>
            <person name="Nouioui I."/>
            <person name="Abbassi-Ghozzi I."/>
            <person name="Gtari M."/>
        </authorList>
    </citation>
    <scope>NUCLEOTIDE SEQUENCE [LARGE SCALE GENOMIC DNA]</scope>
    <source>
        <strain evidence="5">BC 501</strain>
    </source>
</reference>
<dbReference type="Gene3D" id="1.10.1660.10">
    <property type="match status" value="1"/>
</dbReference>
<dbReference type="Proteomes" id="UP000006461">
    <property type="component" value="Chromosome"/>
</dbReference>
<keyword evidence="5" id="KW-1185">Reference proteome</keyword>
<keyword evidence="1" id="KW-0238">DNA-binding</keyword>
<keyword evidence="2" id="KW-0175">Coiled coil</keyword>
<accession>I4F4K1</accession>
<evidence type="ECO:0000259" key="3">
    <source>
        <dbReference type="PROSITE" id="PS50937"/>
    </source>
</evidence>
<dbReference type="KEGG" id="mmar:MODMU_5186"/>
<dbReference type="PANTHER" id="PTHR30204:SF97">
    <property type="entry name" value="MERR FAMILY REGULATORY PROTEIN"/>
    <property type="match status" value="1"/>
</dbReference>
<dbReference type="OMA" id="YYKERIM"/>
<dbReference type="Pfam" id="PF13411">
    <property type="entry name" value="MerR_1"/>
    <property type="match status" value="1"/>
</dbReference>
<dbReference type="eggNOG" id="COG0789">
    <property type="taxonomic scope" value="Bacteria"/>
</dbReference>
<dbReference type="InterPro" id="IPR047057">
    <property type="entry name" value="MerR_fam"/>
</dbReference>
<dbReference type="EMBL" id="FO203431">
    <property type="protein sequence ID" value="CCH90564.1"/>
    <property type="molecule type" value="Genomic_DNA"/>
</dbReference>
<dbReference type="PANTHER" id="PTHR30204">
    <property type="entry name" value="REDOX-CYCLING DRUG-SENSING TRANSCRIPTIONAL ACTIVATOR SOXR"/>
    <property type="match status" value="1"/>
</dbReference>
<dbReference type="InterPro" id="IPR000551">
    <property type="entry name" value="MerR-type_HTH_dom"/>
</dbReference>
<dbReference type="InterPro" id="IPR009061">
    <property type="entry name" value="DNA-bd_dom_put_sf"/>
</dbReference>
<name>I4F4K1_MODI5</name>
<dbReference type="AlphaFoldDB" id="I4F4K1"/>
<dbReference type="GO" id="GO:0003700">
    <property type="term" value="F:DNA-binding transcription factor activity"/>
    <property type="evidence" value="ECO:0007669"/>
    <property type="project" value="InterPro"/>
</dbReference>
<evidence type="ECO:0000256" key="2">
    <source>
        <dbReference type="SAM" id="Coils"/>
    </source>
</evidence>
<dbReference type="HOGENOM" id="CLU_060077_2_3_11"/>
<feature type="coiled-coil region" evidence="2">
    <location>
        <begin position="85"/>
        <end position="112"/>
    </location>
</feature>
<dbReference type="GO" id="GO:0003677">
    <property type="term" value="F:DNA binding"/>
    <property type="evidence" value="ECO:0007669"/>
    <property type="project" value="UniProtKB-KW"/>
</dbReference>
<proteinExistence type="predicted"/>
<organism evidence="4 5">
    <name type="scientific">Modestobacter italicus (strain DSM 44449 / CECT 9708 / BC 501)</name>
    <dbReference type="NCBI Taxonomy" id="2732864"/>
    <lineage>
        <taxon>Bacteria</taxon>
        <taxon>Bacillati</taxon>
        <taxon>Actinomycetota</taxon>
        <taxon>Actinomycetes</taxon>
        <taxon>Geodermatophilales</taxon>
        <taxon>Geodermatophilaceae</taxon>
        <taxon>Modestobacter</taxon>
    </lineage>
</organism>
<evidence type="ECO:0000313" key="5">
    <source>
        <dbReference type="Proteomes" id="UP000006461"/>
    </source>
</evidence>
<gene>
    <name evidence="4" type="ordered locus">MODMU_5186</name>
</gene>
<dbReference type="STRING" id="477641.MODMU_5186"/>
<dbReference type="SMART" id="SM00422">
    <property type="entry name" value="HTH_MERR"/>
    <property type="match status" value="1"/>
</dbReference>
<feature type="domain" description="HTH merR-type" evidence="3">
    <location>
        <begin position="1"/>
        <end position="68"/>
    </location>
</feature>
<protein>
    <submittedName>
        <fullName evidence="4">Transcriptional regulator, MerR family</fullName>
    </submittedName>
</protein>
<dbReference type="SUPFAM" id="SSF46955">
    <property type="entry name" value="Putative DNA-binding domain"/>
    <property type="match status" value="1"/>
</dbReference>
<dbReference type="OrthoDB" id="9802039at2"/>